<gene>
    <name evidence="2" type="ORF">JK635_08555</name>
</gene>
<sequence length="45" mass="5362">MTDQVPTVEQYKEWLLLILEAKKIGLQPNEIREFLRNSKSKSRKC</sequence>
<dbReference type="Proteomes" id="UP000623967">
    <property type="component" value="Unassembled WGS sequence"/>
</dbReference>
<dbReference type="InterPro" id="IPR010981">
    <property type="entry name" value="SinR/SinI_dimer_dom"/>
</dbReference>
<dbReference type="EMBL" id="JAESWB010000165">
    <property type="protein sequence ID" value="MBL4952256.1"/>
    <property type="molecule type" value="Genomic_DNA"/>
</dbReference>
<evidence type="ECO:0000313" key="3">
    <source>
        <dbReference type="Proteomes" id="UP000623967"/>
    </source>
</evidence>
<protein>
    <submittedName>
        <fullName evidence="2">Anti-repressor SinI family protein</fullName>
    </submittedName>
</protein>
<name>A0ABS1TPU0_9BACI</name>
<dbReference type="Pfam" id="PF08671">
    <property type="entry name" value="SinI"/>
    <property type="match status" value="1"/>
</dbReference>
<dbReference type="PROSITE" id="PS51500">
    <property type="entry name" value="SIN"/>
    <property type="match status" value="1"/>
</dbReference>
<accession>A0ABS1TPU0</accession>
<reference evidence="2 3" key="1">
    <citation type="submission" date="2021-01" db="EMBL/GenBank/DDBJ databases">
        <title>Genome public.</title>
        <authorList>
            <person name="Liu C."/>
            <person name="Sun Q."/>
        </authorList>
    </citation>
    <scope>NUCLEOTIDE SEQUENCE [LARGE SCALE GENOMIC DNA]</scope>
    <source>
        <strain evidence="2 3">YIM B02564</strain>
    </source>
</reference>
<keyword evidence="3" id="KW-1185">Reference proteome</keyword>
<dbReference type="SUPFAM" id="SSF47406">
    <property type="entry name" value="SinR repressor dimerisation domain-like"/>
    <property type="match status" value="1"/>
</dbReference>
<comment type="caution">
    <text evidence="2">The sequence shown here is derived from an EMBL/GenBank/DDBJ whole genome shotgun (WGS) entry which is preliminary data.</text>
</comment>
<evidence type="ECO:0000313" key="2">
    <source>
        <dbReference type="EMBL" id="MBL4952256.1"/>
    </source>
</evidence>
<feature type="domain" description="Sin" evidence="1">
    <location>
        <begin position="1"/>
        <end position="39"/>
    </location>
</feature>
<proteinExistence type="predicted"/>
<evidence type="ECO:0000259" key="1">
    <source>
        <dbReference type="PROSITE" id="PS51500"/>
    </source>
</evidence>
<organism evidence="2 3">
    <name type="scientific">Neobacillus paridis</name>
    <dbReference type="NCBI Taxonomy" id="2803862"/>
    <lineage>
        <taxon>Bacteria</taxon>
        <taxon>Bacillati</taxon>
        <taxon>Bacillota</taxon>
        <taxon>Bacilli</taxon>
        <taxon>Bacillales</taxon>
        <taxon>Bacillaceae</taxon>
        <taxon>Neobacillus</taxon>
    </lineage>
</organism>
<dbReference type="InterPro" id="IPR036281">
    <property type="entry name" value="SinR/SinI_dimer_dom_sf"/>
</dbReference>